<reference evidence="3 4" key="1">
    <citation type="submission" date="2022-12" db="EMBL/GenBank/DDBJ databases">
        <title>Hymenobacter canadensis sp. nov. isolated from lake water of the Cambridge Bay, Canada.</title>
        <authorList>
            <person name="Kim W.H."/>
            <person name="Lee Y.M."/>
        </authorList>
    </citation>
    <scope>NUCLEOTIDE SEQUENCE [LARGE SCALE GENOMIC DNA]</scope>
    <source>
        <strain evidence="3 4">PAMC 29467</strain>
    </source>
</reference>
<dbReference type="RefSeq" id="WP_269559948.1">
    <property type="nucleotide sequence ID" value="NZ_CP114767.1"/>
</dbReference>
<evidence type="ECO:0000313" key="4">
    <source>
        <dbReference type="Proteomes" id="UP001211005"/>
    </source>
</evidence>
<feature type="domain" description="DUF6268" evidence="2">
    <location>
        <begin position="153"/>
        <end position="320"/>
    </location>
</feature>
<evidence type="ECO:0000313" key="3">
    <source>
        <dbReference type="EMBL" id="WBA41889.1"/>
    </source>
</evidence>
<keyword evidence="4" id="KW-1185">Reference proteome</keyword>
<protein>
    <submittedName>
        <fullName evidence="3">DUF6268 family outer membrane beta-barrel protein</fullName>
    </submittedName>
</protein>
<gene>
    <name evidence="3" type="ORF">O3303_19030</name>
</gene>
<dbReference type="Proteomes" id="UP001211005">
    <property type="component" value="Chromosome"/>
</dbReference>
<feature type="chain" id="PRO_5047194787" evidence="1">
    <location>
        <begin position="27"/>
        <end position="355"/>
    </location>
</feature>
<organism evidence="3 4">
    <name type="scientific">Hymenobacter canadensis</name>
    <dbReference type="NCBI Taxonomy" id="2999067"/>
    <lineage>
        <taxon>Bacteria</taxon>
        <taxon>Pseudomonadati</taxon>
        <taxon>Bacteroidota</taxon>
        <taxon>Cytophagia</taxon>
        <taxon>Cytophagales</taxon>
        <taxon>Hymenobacteraceae</taxon>
        <taxon>Hymenobacter</taxon>
    </lineage>
</organism>
<dbReference type="EMBL" id="CP114767">
    <property type="protein sequence ID" value="WBA41889.1"/>
    <property type="molecule type" value="Genomic_DNA"/>
</dbReference>
<accession>A0ABY7LQL4</accession>
<name>A0ABY7LQL4_9BACT</name>
<evidence type="ECO:0000259" key="2">
    <source>
        <dbReference type="Pfam" id="PF19783"/>
    </source>
</evidence>
<evidence type="ECO:0000256" key="1">
    <source>
        <dbReference type="SAM" id="SignalP"/>
    </source>
</evidence>
<keyword evidence="1" id="KW-0732">Signal</keyword>
<dbReference type="Pfam" id="PF19783">
    <property type="entry name" value="DUF6268"/>
    <property type="match status" value="1"/>
</dbReference>
<sequence length="355" mass="39411">MQHLSRFLLPGALLALSTVLAAPAWAQDLPTAPADSLGLDDFSSFGNADATANRPYASQKVLLQSPTKLISVGYEAQLPFDLTSIGPLTNTTGGPQKVTEQVDRFAGLRLGFNAPVISNSSLILNLGLTYWNTGVRVANAERIPLFRRLEDGLRSTGFNATVFRPLNDKNFLLVQGNVDLNGTYRNFDAISTKALTYSGTAIYGWKPSESYMWGLGLTRTYRAGQLLHIPVVYYFRTFNPKWGVEAIFPARVNVRRSFGANSLLMLGYELEGNAYYLGPVNGQDVYLRRGELKPRITYERQLAGFVWLSAQAGFRYNYRFDAFSKQNPSGDNDPLYENELGNPLYFNLSLNLVSP</sequence>
<dbReference type="InterPro" id="IPR046235">
    <property type="entry name" value="DUF6268"/>
</dbReference>
<proteinExistence type="predicted"/>
<feature type="signal peptide" evidence="1">
    <location>
        <begin position="1"/>
        <end position="26"/>
    </location>
</feature>